<gene>
    <name evidence="2" type="ORF">BD626DRAFT_160068</name>
</gene>
<evidence type="ECO:0000256" key="1">
    <source>
        <dbReference type="SAM" id="MobiDB-lite"/>
    </source>
</evidence>
<dbReference type="EMBL" id="VDMD01000003">
    <property type="protein sequence ID" value="TRM66536.1"/>
    <property type="molecule type" value="Genomic_DNA"/>
</dbReference>
<name>A0A550CP03_9AGAR</name>
<reference evidence="2 3" key="1">
    <citation type="journal article" date="2019" name="New Phytol.">
        <title>Comparative genomics reveals unique wood-decay strategies and fruiting body development in the Schizophyllaceae.</title>
        <authorList>
            <person name="Almasi E."/>
            <person name="Sahu N."/>
            <person name="Krizsan K."/>
            <person name="Balint B."/>
            <person name="Kovacs G.M."/>
            <person name="Kiss B."/>
            <person name="Cseklye J."/>
            <person name="Drula E."/>
            <person name="Henrissat B."/>
            <person name="Nagy I."/>
            <person name="Chovatia M."/>
            <person name="Adam C."/>
            <person name="LaButti K."/>
            <person name="Lipzen A."/>
            <person name="Riley R."/>
            <person name="Grigoriev I.V."/>
            <person name="Nagy L.G."/>
        </authorList>
    </citation>
    <scope>NUCLEOTIDE SEQUENCE [LARGE SCALE GENOMIC DNA]</scope>
    <source>
        <strain evidence="2 3">NL-1724</strain>
    </source>
</reference>
<comment type="caution">
    <text evidence="2">The sequence shown here is derived from an EMBL/GenBank/DDBJ whole genome shotgun (WGS) entry which is preliminary data.</text>
</comment>
<protein>
    <submittedName>
        <fullName evidence="2">Uncharacterized protein</fullName>
    </submittedName>
</protein>
<feature type="compositionally biased region" description="Polar residues" evidence="1">
    <location>
        <begin position="9"/>
        <end position="21"/>
    </location>
</feature>
<organism evidence="2 3">
    <name type="scientific">Schizophyllum amplum</name>
    <dbReference type="NCBI Taxonomy" id="97359"/>
    <lineage>
        <taxon>Eukaryota</taxon>
        <taxon>Fungi</taxon>
        <taxon>Dikarya</taxon>
        <taxon>Basidiomycota</taxon>
        <taxon>Agaricomycotina</taxon>
        <taxon>Agaricomycetes</taxon>
        <taxon>Agaricomycetidae</taxon>
        <taxon>Agaricales</taxon>
        <taxon>Schizophyllaceae</taxon>
        <taxon>Schizophyllum</taxon>
    </lineage>
</organism>
<dbReference type="AlphaFoldDB" id="A0A550CP03"/>
<feature type="region of interest" description="Disordered" evidence="1">
    <location>
        <begin position="1"/>
        <end position="29"/>
    </location>
</feature>
<sequence>MVDVGGPRSLSSRNMAATTHSPCAPGFGGDGVGDEYMDRRPASGLRLLISPSHHCQASDAMDHLPASEDLPQRLRNADDVPAHVAGPGAARHVYTRARDCAVAVALRRWDPRKSRGRGRFRGTPSPVATSAGAGLVAGALRTCSGTLYHVWVGLWLFGSIVVRVRPRMVE</sequence>
<evidence type="ECO:0000313" key="2">
    <source>
        <dbReference type="EMBL" id="TRM66536.1"/>
    </source>
</evidence>
<proteinExistence type="predicted"/>
<dbReference type="Proteomes" id="UP000320762">
    <property type="component" value="Unassembled WGS sequence"/>
</dbReference>
<keyword evidence="3" id="KW-1185">Reference proteome</keyword>
<accession>A0A550CP03</accession>
<evidence type="ECO:0000313" key="3">
    <source>
        <dbReference type="Proteomes" id="UP000320762"/>
    </source>
</evidence>